<name>A0A0R3SIP0_HYMDI</name>
<feature type="domain" description="C2H2-type" evidence="7">
    <location>
        <begin position="55"/>
        <end position="83"/>
    </location>
</feature>
<dbReference type="PANTHER" id="PTHR16515:SF55">
    <property type="entry name" value="C2H2-TYPE DOMAIN-CONTAINING PROTEIN"/>
    <property type="match status" value="1"/>
</dbReference>
<dbReference type="SUPFAM" id="SSF57667">
    <property type="entry name" value="beta-beta-alpha zinc fingers"/>
    <property type="match status" value="1"/>
</dbReference>
<dbReference type="AlphaFoldDB" id="A0A0R3SIP0"/>
<proteinExistence type="predicted"/>
<gene>
    <name evidence="8" type="ORF">HDID_LOCUS4803</name>
</gene>
<keyword evidence="2" id="KW-0677">Repeat</keyword>
<feature type="domain" description="C2H2-type" evidence="7">
    <location>
        <begin position="84"/>
        <end position="112"/>
    </location>
</feature>
<dbReference type="GO" id="GO:0010468">
    <property type="term" value="P:regulation of gene expression"/>
    <property type="evidence" value="ECO:0007669"/>
    <property type="project" value="TreeGrafter"/>
</dbReference>
<dbReference type="Proteomes" id="UP000274504">
    <property type="component" value="Unassembled WGS sequence"/>
</dbReference>
<dbReference type="PROSITE" id="PS00028">
    <property type="entry name" value="ZINC_FINGER_C2H2_1"/>
    <property type="match status" value="2"/>
</dbReference>
<keyword evidence="4" id="KW-0862">Zinc</keyword>
<protein>
    <submittedName>
        <fullName evidence="10">C2H2-type domain-containing protein</fullName>
    </submittedName>
</protein>
<evidence type="ECO:0000313" key="8">
    <source>
        <dbReference type="EMBL" id="VDL55821.1"/>
    </source>
</evidence>
<dbReference type="EMBL" id="UYSG01002026">
    <property type="protein sequence ID" value="VDL55821.1"/>
    <property type="molecule type" value="Genomic_DNA"/>
</dbReference>
<dbReference type="GO" id="GO:0008270">
    <property type="term" value="F:zinc ion binding"/>
    <property type="evidence" value="ECO:0007669"/>
    <property type="project" value="UniProtKB-KW"/>
</dbReference>
<evidence type="ECO:0000313" key="9">
    <source>
        <dbReference type="Proteomes" id="UP000274504"/>
    </source>
</evidence>
<dbReference type="InterPro" id="IPR013087">
    <property type="entry name" value="Znf_C2H2_type"/>
</dbReference>
<dbReference type="PANTHER" id="PTHR16515">
    <property type="entry name" value="PR DOMAIN ZINC FINGER PROTEIN"/>
    <property type="match status" value="1"/>
</dbReference>
<evidence type="ECO:0000256" key="5">
    <source>
        <dbReference type="PROSITE-ProRule" id="PRU00042"/>
    </source>
</evidence>
<feature type="region of interest" description="Disordered" evidence="6">
    <location>
        <begin position="20"/>
        <end position="53"/>
    </location>
</feature>
<dbReference type="PROSITE" id="PS50157">
    <property type="entry name" value="ZINC_FINGER_C2H2_2"/>
    <property type="match status" value="2"/>
</dbReference>
<dbReference type="Gene3D" id="3.30.160.60">
    <property type="entry name" value="Classic Zinc Finger"/>
    <property type="match status" value="2"/>
</dbReference>
<sequence length="127" mass="14524">MSILESLLLSEQYGIPSTSGCYTKPEPIDTAEGHGIPSSRGYIKPRPSDRDPKSFECDICGKSFNQARYMKAHVEAVHENLKPFKCEICERCYSDRAYLENHVRFVHASKCIFCTPIFSLYYVTLIF</sequence>
<dbReference type="SMART" id="SM00355">
    <property type="entry name" value="ZnF_C2H2"/>
    <property type="match status" value="2"/>
</dbReference>
<organism evidence="10">
    <name type="scientific">Hymenolepis diminuta</name>
    <name type="common">Rat tapeworm</name>
    <dbReference type="NCBI Taxonomy" id="6216"/>
    <lineage>
        <taxon>Eukaryota</taxon>
        <taxon>Metazoa</taxon>
        <taxon>Spiralia</taxon>
        <taxon>Lophotrochozoa</taxon>
        <taxon>Platyhelminthes</taxon>
        <taxon>Cestoda</taxon>
        <taxon>Eucestoda</taxon>
        <taxon>Cyclophyllidea</taxon>
        <taxon>Hymenolepididae</taxon>
        <taxon>Hymenolepis</taxon>
    </lineage>
</organism>
<dbReference type="GO" id="GO:0005634">
    <property type="term" value="C:nucleus"/>
    <property type="evidence" value="ECO:0007669"/>
    <property type="project" value="TreeGrafter"/>
</dbReference>
<evidence type="ECO:0000256" key="3">
    <source>
        <dbReference type="ARBA" id="ARBA00022771"/>
    </source>
</evidence>
<dbReference type="OrthoDB" id="3437960at2759"/>
<reference evidence="8 9" key="2">
    <citation type="submission" date="2018-11" db="EMBL/GenBank/DDBJ databases">
        <authorList>
            <consortium name="Pathogen Informatics"/>
        </authorList>
    </citation>
    <scope>NUCLEOTIDE SEQUENCE [LARGE SCALE GENOMIC DNA]</scope>
</reference>
<reference evidence="10" key="1">
    <citation type="submission" date="2017-02" db="UniProtKB">
        <authorList>
            <consortium name="WormBaseParasite"/>
        </authorList>
    </citation>
    <scope>IDENTIFICATION</scope>
</reference>
<dbReference type="Pfam" id="PF00096">
    <property type="entry name" value="zf-C2H2"/>
    <property type="match status" value="2"/>
</dbReference>
<evidence type="ECO:0000313" key="10">
    <source>
        <dbReference type="WBParaSite" id="HDID_0000480501-mRNA-1"/>
    </source>
</evidence>
<dbReference type="FunFam" id="3.30.160.60:FF:000100">
    <property type="entry name" value="Zinc finger 45-like"/>
    <property type="match status" value="1"/>
</dbReference>
<evidence type="ECO:0000256" key="1">
    <source>
        <dbReference type="ARBA" id="ARBA00022723"/>
    </source>
</evidence>
<evidence type="ECO:0000259" key="7">
    <source>
        <dbReference type="PROSITE" id="PS50157"/>
    </source>
</evidence>
<dbReference type="FunFam" id="3.30.160.60:FF:000446">
    <property type="entry name" value="Zinc finger protein"/>
    <property type="match status" value="1"/>
</dbReference>
<evidence type="ECO:0000256" key="6">
    <source>
        <dbReference type="SAM" id="MobiDB-lite"/>
    </source>
</evidence>
<dbReference type="InterPro" id="IPR036236">
    <property type="entry name" value="Znf_C2H2_sf"/>
</dbReference>
<dbReference type="InterPro" id="IPR050331">
    <property type="entry name" value="Zinc_finger"/>
</dbReference>
<dbReference type="STRING" id="6216.A0A0R3SIP0"/>
<keyword evidence="3 5" id="KW-0863">Zinc-finger</keyword>
<keyword evidence="1" id="KW-0479">Metal-binding</keyword>
<dbReference type="WBParaSite" id="HDID_0000480501-mRNA-1">
    <property type="protein sequence ID" value="HDID_0000480501-mRNA-1"/>
    <property type="gene ID" value="HDID_0000480501"/>
</dbReference>
<accession>A0A0R3SIP0</accession>
<evidence type="ECO:0000256" key="4">
    <source>
        <dbReference type="ARBA" id="ARBA00022833"/>
    </source>
</evidence>
<evidence type="ECO:0000256" key="2">
    <source>
        <dbReference type="ARBA" id="ARBA00022737"/>
    </source>
</evidence>